<evidence type="ECO:0000313" key="2">
    <source>
        <dbReference type="Proteomes" id="UP000236047"/>
    </source>
</evidence>
<proteinExistence type="predicted"/>
<name>A0A2N8PR35_STRNR</name>
<keyword evidence="2" id="KW-1185">Reference proteome</keyword>
<gene>
    <name evidence="1" type="ORF">AOB60_00760</name>
</gene>
<protein>
    <submittedName>
        <fullName evidence="1">Uncharacterized protein</fullName>
    </submittedName>
</protein>
<reference evidence="2" key="1">
    <citation type="submission" date="2015-09" db="EMBL/GenBank/DDBJ databases">
        <authorList>
            <person name="Graham D.E."/>
            <person name="Mahan K.M."/>
            <person name="Klingeman D.M."/>
            <person name="Fida T."/>
            <person name="Giannone R.J."/>
            <person name="Hettich R.L."/>
            <person name="Parry R.J."/>
            <person name="Spain J.C."/>
        </authorList>
    </citation>
    <scope>NUCLEOTIDE SEQUENCE [LARGE SCALE GENOMIC DNA]</scope>
    <source>
        <strain evidence="2">JCM 4701</strain>
    </source>
</reference>
<dbReference type="EMBL" id="LJSN01000001">
    <property type="protein sequence ID" value="PNE43482.1"/>
    <property type="molecule type" value="Genomic_DNA"/>
</dbReference>
<accession>A0A2N8PR35</accession>
<dbReference type="Proteomes" id="UP000236047">
    <property type="component" value="Unassembled WGS sequence"/>
</dbReference>
<sequence>MNHRPNRRLTGVVTAPLAQQVPIPTRSYRSTEMRLLAKSVLGDDQAWHPPTAKEARVMLEKLAGYAAPRHDELVELRCRLPAGSQLQPYVVVILREARRRLTAGAPHPSLGAAIKRAENHRVGTGARERIQ</sequence>
<dbReference type="RefSeq" id="WP_102922402.1">
    <property type="nucleotide sequence ID" value="NZ_LJSN01000001.1"/>
</dbReference>
<comment type="caution">
    <text evidence="1">The sequence shown here is derived from an EMBL/GenBank/DDBJ whole genome shotgun (WGS) entry which is preliminary data.</text>
</comment>
<organism evidence="1 2">
    <name type="scientific">Streptomyces noursei</name>
    <name type="common">Streptomyces albulus</name>
    <dbReference type="NCBI Taxonomy" id="1971"/>
    <lineage>
        <taxon>Bacteria</taxon>
        <taxon>Bacillati</taxon>
        <taxon>Actinomycetota</taxon>
        <taxon>Actinomycetes</taxon>
        <taxon>Kitasatosporales</taxon>
        <taxon>Streptomycetaceae</taxon>
        <taxon>Streptomyces</taxon>
    </lineage>
</organism>
<dbReference type="AlphaFoldDB" id="A0A2N8PR35"/>
<evidence type="ECO:0000313" key="1">
    <source>
        <dbReference type="EMBL" id="PNE43482.1"/>
    </source>
</evidence>